<dbReference type="EMBL" id="JARJCM010000024">
    <property type="protein sequence ID" value="KAJ7039962.1"/>
    <property type="molecule type" value="Genomic_DNA"/>
</dbReference>
<comment type="caution">
    <text evidence="2">The sequence shown here is derived from an EMBL/GenBank/DDBJ whole genome shotgun (WGS) entry which is preliminary data.</text>
</comment>
<name>A0AAD6T6D5_9AGAR</name>
<gene>
    <name evidence="2" type="ORF">C8F04DRAFT_1315055</name>
</gene>
<dbReference type="AlphaFoldDB" id="A0AAD6T6D5"/>
<evidence type="ECO:0000256" key="1">
    <source>
        <dbReference type="SAM" id="MobiDB-lite"/>
    </source>
</evidence>
<dbReference type="Proteomes" id="UP001218188">
    <property type="component" value="Unassembled WGS sequence"/>
</dbReference>
<reference evidence="2" key="1">
    <citation type="submission" date="2023-03" db="EMBL/GenBank/DDBJ databases">
        <title>Massive genome expansion in bonnet fungi (Mycena s.s.) driven by repeated elements and novel gene families across ecological guilds.</title>
        <authorList>
            <consortium name="Lawrence Berkeley National Laboratory"/>
            <person name="Harder C.B."/>
            <person name="Miyauchi S."/>
            <person name="Viragh M."/>
            <person name="Kuo A."/>
            <person name="Thoen E."/>
            <person name="Andreopoulos B."/>
            <person name="Lu D."/>
            <person name="Skrede I."/>
            <person name="Drula E."/>
            <person name="Henrissat B."/>
            <person name="Morin E."/>
            <person name="Kohler A."/>
            <person name="Barry K."/>
            <person name="LaButti K."/>
            <person name="Morin E."/>
            <person name="Salamov A."/>
            <person name="Lipzen A."/>
            <person name="Mereny Z."/>
            <person name="Hegedus B."/>
            <person name="Baldrian P."/>
            <person name="Stursova M."/>
            <person name="Weitz H."/>
            <person name="Taylor A."/>
            <person name="Grigoriev I.V."/>
            <person name="Nagy L.G."/>
            <person name="Martin F."/>
            <person name="Kauserud H."/>
        </authorList>
    </citation>
    <scope>NUCLEOTIDE SEQUENCE</scope>
    <source>
        <strain evidence="2">CBHHK200</strain>
    </source>
</reference>
<feature type="compositionally biased region" description="Pro residues" evidence="1">
    <location>
        <begin position="120"/>
        <end position="131"/>
    </location>
</feature>
<accession>A0AAD6T6D5</accession>
<evidence type="ECO:0000313" key="2">
    <source>
        <dbReference type="EMBL" id="KAJ7039962.1"/>
    </source>
</evidence>
<sequence>MGWVWEWVGEGEGAEPLPPVVLPPLAWAYFLVHVPSHAVLTCLLATVSPPFSPLLPRNTRWYILAPGSQAMRIQVQACLPQLPSRNLFRGWKGADTFSNFPPARCLPRSLPLPAASDVPAPQPAPPQPPPCVHTASLSAPPAASVPAPRLSAPLRPPPFARRRCAMRGIEVNGKRKLEGQKYPVRTYLNASQPLSPPSPHPLSRPSPFPASPIPILVPFHVHHALRRCPRRVVAADNTEFCEEFSIGPVPIPFPPPPGCAAAAVVCHLTPSSPACLDIHGVNSRGVSILATYPTNRPPLIILLRSCSPAHCSPCRPRRHSMSVRRCTIRLHRPVYEDR</sequence>
<feature type="region of interest" description="Disordered" evidence="1">
    <location>
        <begin position="114"/>
        <end position="153"/>
    </location>
</feature>
<protein>
    <submittedName>
        <fullName evidence="2">Uncharacterized protein</fullName>
    </submittedName>
</protein>
<feature type="compositionally biased region" description="Low complexity" evidence="1">
    <location>
        <begin position="135"/>
        <end position="153"/>
    </location>
</feature>
<organism evidence="2 3">
    <name type="scientific">Mycena alexandri</name>
    <dbReference type="NCBI Taxonomy" id="1745969"/>
    <lineage>
        <taxon>Eukaryota</taxon>
        <taxon>Fungi</taxon>
        <taxon>Dikarya</taxon>
        <taxon>Basidiomycota</taxon>
        <taxon>Agaricomycotina</taxon>
        <taxon>Agaricomycetes</taxon>
        <taxon>Agaricomycetidae</taxon>
        <taxon>Agaricales</taxon>
        <taxon>Marasmiineae</taxon>
        <taxon>Mycenaceae</taxon>
        <taxon>Mycena</taxon>
    </lineage>
</organism>
<keyword evidence="3" id="KW-1185">Reference proteome</keyword>
<evidence type="ECO:0000313" key="3">
    <source>
        <dbReference type="Proteomes" id="UP001218188"/>
    </source>
</evidence>
<proteinExistence type="predicted"/>